<gene>
    <name evidence="2" type="ORF">BCR36DRAFT_588057</name>
</gene>
<evidence type="ECO:0000313" key="3">
    <source>
        <dbReference type="Proteomes" id="UP000193719"/>
    </source>
</evidence>
<proteinExistence type="predicted"/>
<name>A0A1Y1UV17_9FUNG</name>
<feature type="region of interest" description="Disordered" evidence="1">
    <location>
        <begin position="1712"/>
        <end position="1739"/>
    </location>
</feature>
<dbReference type="STRING" id="1754191.A0A1Y1UV17"/>
<evidence type="ECO:0000313" key="2">
    <source>
        <dbReference type="EMBL" id="ORX41424.1"/>
    </source>
</evidence>
<feature type="compositionally biased region" description="Low complexity" evidence="1">
    <location>
        <begin position="1721"/>
        <end position="1739"/>
    </location>
</feature>
<feature type="non-terminal residue" evidence="2">
    <location>
        <position position="1739"/>
    </location>
</feature>
<reference evidence="2 3" key="1">
    <citation type="submission" date="2016-08" db="EMBL/GenBank/DDBJ databases">
        <title>Genomes of anaerobic fungi encode conserved fungal cellulosomes for biomass hydrolysis.</title>
        <authorList>
            <consortium name="DOE Joint Genome Institute"/>
            <person name="Haitjema C.H."/>
            <person name="Gilmore S.P."/>
            <person name="Henske J.K."/>
            <person name="Solomon K.V."/>
            <person name="De Groot R."/>
            <person name="Kuo A."/>
            <person name="Mondo S.J."/>
            <person name="Salamov A.A."/>
            <person name="Labutti K."/>
            <person name="Zhao Z."/>
            <person name="Chiniquy J."/>
            <person name="Barry K."/>
            <person name="Brewer H.M."/>
            <person name="Purvine S.O."/>
            <person name="Wright A.T."/>
            <person name="Boxma B."/>
            <person name="Van Alen T."/>
            <person name="Hackstein J.H."/>
            <person name="Baker S.E."/>
            <person name="Grigoriev I.V."/>
            <person name="O'Malley M.A."/>
        </authorList>
    </citation>
    <scope>NUCLEOTIDE SEQUENCE [LARGE SCALE GENOMIC DNA]</scope>
    <source>
        <strain evidence="3">finn</strain>
    </source>
</reference>
<accession>A0A1Y1UV17</accession>
<comment type="caution">
    <text evidence="2">The sequence shown here is derived from an EMBL/GenBank/DDBJ whole genome shotgun (WGS) entry which is preliminary data.</text>
</comment>
<reference evidence="2 3" key="2">
    <citation type="submission" date="2016-08" db="EMBL/GenBank/DDBJ databases">
        <title>Pervasive Adenine N6-methylation of Active Genes in Fungi.</title>
        <authorList>
            <consortium name="DOE Joint Genome Institute"/>
            <person name="Mondo S.J."/>
            <person name="Dannebaum R.O."/>
            <person name="Kuo R.C."/>
            <person name="Labutti K."/>
            <person name="Haridas S."/>
            <person name="Kuo A."/>
            <person name="Salamov A."/>
            <person name="Ahrendt S.R."/>
            <person name="Lipzen A."/>
            <person name="Sullivan W."/>
            <person name="Andreopoulos W.B."/>
            <person name="Clum A."/>
            <person name="Lindquist E."/>
            <person name="Daum C."/>
            <person name="Ramamoorthy G.K."/>
            <person name="Gryganskyi A."/>
            <person name="Culley D."/>
            <person name="Magnuson J.K."/>
            <person name="James T.Y."/>
            <person name="O'Malley M.A."/>
            <person name="Stajich J.E."/>
            <person name="Spatafora J.W."/>
            <person name="Visel A."/>
            <person name="Grigoriev I.V."/>
        </authorList>
    </citation>
    <scope>NUCLEOTIDE SEQUENCE [LARGE SCALE GENOMIC DNA]</scope>
    <source>
        <strain evidence="3">finn</strain>
    </source>
</reference>
<dbReference type="Proteomes" id="UP000193719">
    <property type="component" value="Unassembled WGS sequence"/>
</dbReference>
<keyword evidence="3" id="KW-1185">Reference proteome</keyword>
<protein>
    <submittedName>
        <fullName evidence="2">Uncharacterized protein</fullName>
    </submittedName>
</protein>
<evidence type="ECO:0000256" key="1">
    <source>
        <dbReference type="SAM" id="MobiDB-lite"/>
    </source>
</evidence>
<dbReference type="OrthoDB" id="10580215at2759"/>
<dbReference type="EMBL" id="MCFH01000089">
    <property type="protein sequence ID" value="ORX41424.1"/>
    <property type="molecule type" value="Genomic_DNA"/>
</dbReference>
<organism evidence="2 3">
    <name type="scientific">Piromyces finnis</name>
    <dbReference type="NCBI Taxonomy" id="1754191"/>
    <lineage>
        <taxon>Eukaryota</taxon>
        <taxon>Fungi</taxon>
        <taxon>Fungi incertae sedis</taxon>
        <taxon>Chytridiomycota</taxon>
        <taxon>Chytridiomycota incertae sedis</taxon>
        <taxon>Neocallimastigomycetes</taxon>
        <taxon>Neocallimastigales</taxon>
        <taxon>Neocallimastigaceae</taxon>
        <taxon>Piromyces</taxon>
    </lineage>
</organism>
<sequence length="1739" mass="199468">MSSYFNFEEVNSSSLDQTLRLVSFDNKHQPYIDKSYRYINNLGVSNACNRGKISKSKKRSLIKRQELSCKTCAKIRYDVDIENVINQNIDTLKSIGVEINDNNDLDGNGINEKDVWSKLIESFENFADNLNKDESNDYISKLNLVLNYYVKAITSSEHIDDKRMDNISENDITNMQNDYIKIKNMYIEKYGTNDIDDAESDLNLLDAQSKLGKENLIKSVEKLVKLVNKDKSISLGVKYNEGKISSEIDHKTIVFNSENLVDAIKKLTEQINSLDLSNLSSSELEELEGIDSDLRKLNEANKVEIFFNDKPVLNSEITNYLHNSLEIKLGKINRDEASNVDLNPDNNNLRVPEFERLENTNIIDVIKDDFISPDNKKYIFKGLETSIKKSTEPVLDENSFNTINEIKTFIESKGEQARLNDGQTQLEQNSINLIYLIGDYNDMIDTINQSKELPSESDVFLNKIEMKSDLINNIKITNGNNENIIEIVDKVAKKIPSDSSNLIQITYDKLSLLILAAGNVDGTLVKTINEEGKEELMKINVMNNGEKVELTIKDIIPSLRGLEGEELDNKYKTLYSLSQIAFLEYFSNSMDENGEFNVNPTELLNNHNILNLLINQNKDTPFEEKNYYLSSNTDFDNMFKGFISNNNIDEETDINSFDLLNTNIKNQWSIKDVNDLDDNGNVNINDDLFKAIAIGCIKSPLCKQHFTNKHEDSNSDNNNNNNNFNDIDNNKISFNVIAHENTDNDGNTINNYSFIINDDISEKTIHAFTLSNVDDYIYEINSDNEYNEMSYKLINLMKINSDMYNKDFDFDDQYVIKTGIGLFAECGIKFKLSDGTILNPEDYSLSADDVSEDTIIQDKYGENLDSKFCLNVIDARVFRAMLADNKDGDNNIICSETDPNNLSMNEITNNLLVSRNIDLETIDEGSNKLTFEEFFVIDNYNKIILEKLKYPSYKGLLHFDSNEELNGNFNDLVDNVKLHNSINQISNAKINQCGVSKLRKRATGGSCSISMTISRNYNIEKSLHSTLSIVKMYDSENILIDSENNVISEPNQLCKNAESIVNVLEISVNSFQDHINEMSEEESKKFIKGLYETINGYHYKYSKSEYSEDKSLININEEKLHEMEYLFNKALEVYKGSYGELEINNNKINAIIKPDIESQSLYADEILRSILGDVYNFINVSENVIDNSLMIHNFDKNSMDDADRTEEFKQILEIFKNINDVDKEDTEIRNYLINLYHKIDYLESIFDKENYSNADAEYVNNSEMVYKLKDSLVEKFEEVYSEGDSEIRGLIEKHRIKTKDLNKSNVESTNKLNLNHVIKNLDDVKDFIINNSENLYVKEYFDSLKSKLINDIDGSSDNNISDEMTNEIKDIASKIKEKIERFNNYEQPEGHNEEALHLIDLINNYDEVISTAVSKSNNFDSLERININDDSTLSDRLNYLRVKLLYKGLDKIIEENRKNFPHIKGKVENYVNKDGNGITKYRFGNLEVVEPRTEDLEIIINDVIKSKSDAMVIFTDESTGRYQLIDIKRCNKMKYKLIKHEPSFFRNVDDVNDLDTLSNINNFLSKVKDKSDSINNIETYEQTKLKNANKVATNYNKISSKKFDKIESIDDAKKLYKEVGSNSENPNYNTKEEFSSCVKTIKKDMSHSVNEIIKVTGKVDKNMYSELVSSYKSFKGTTELLSKVNVFDAFDEPISNNIEVDDKLINYNSKVSSTTPHKTIKPVTKTSKPTHKTPTSNKH</sequence>